<feature type="domain" description="Sushi" evidence="6">
    <location>
        <begin position="152"/>
        <end position="210"/>
    </location>
</feature>
<reference evidence="7" key="2">
    <citation type="submission" date="2020-05" db="UniProtKB">
        <authorList>
            <consortium name="Ensembl"/>
        </authorList>
    </citation>
    <scope>IDENTIFICATION</scope>
</reference>
<dbReference type="Gene3D" id="2.10.70.10">
    <property type="entry name" value="Complement Module, domain 1"/>
    <property type="match status" value="12"/>
</dbReference>
<reference evidence="7" key="1">
    <citation type="journal article" date="2010" name="Science">
        <title>The genome of the Western clawed frog Xenopus tropicalis.</title>
        <authorList>
            <person name="Hellsten U."/>
            <person name="Harland R.M."/>
            <person name="Gilchrist M.J."/>
            <person name="Hendrix D."/>
            <person name="Jurka J."/>
            <person name="Kapitonov V."/>
            <person name="Ovcharenko I."/>
            <person name="Putnam N.H."/>
            <person name="Shu S."/>
            <person name="Taher L."/>
            <person name="Blitz I.L."/>
            <person name="Blumberg B."/>
            <person name="Dichmann D.S."/>
            <person name="Dubchak I."/>
            <person name="Amaya E."/>
            <person name="Detter J.C."/>
            <person name="Fletcher R."/>
            <person name="Gerhard D.S."/>
            <person name="Goodstein D."/>
            <person name="Graves T."/>
            <person name="Grigoriev I.V."/>
            <person name="Grimwood J."/>
            <person name="Kawashima T."/>
            <person name="Lindquist E."/>
            <person name="Lucas S.M."/>
            <person name="Mead P.E."/>
            <person name="Mitros T."/>
            <person name="Ogino H."/>
            <person name="Ohta Y."/>
            <person name="Poliakov A.V."/>
            <person name="Pollet N."/>
            <person name="Robert J."/>
            <person name="Salamov A."/>
            <person name="Sater A.K."/>
            <person name="Schmutz J."/>
            <person name="Terry A."/>
            <person name="Vize P.D."/>
            <person name="Warren W.C."/>
            <person name="Wells D."/>
            <person name="Wills A."/>
            <person name="Wilson R.K."/>
            <person name="Zimmerman L.B."/>
            <person name="Zorn A.M."/>
            <person name="Grainger R."/>
            <person name="Grammer T."/>
            <person name="Khokha M.K."/>
            <person name="Richardson P.M."/>
            <person name="Rokhsar D.S."/>
        </authorList>
    </citation>
    <scope>NUCLEOTIDE SEQUENCE [LARGE SCALE GENOMIC DNA]</scope>
    <source>
        <strain evidence="7">Nigerian</strain>
    </source>
</reference>
<evidence type="ECO:0000256" key="1">
    <source>
        <dbReference type="ARBA" id="ARBA00022659"/>
    </source>
</evidence>
<feature type="domain" description="Sushi" evidence="6">
    <location>
        <begin position="277"/>
        <end position="335"/>
    </location>
</feature>
<name>A0A6I8S421_XENTR</name>
<dbReference type="InParanoid" id="A0A6I8S421"/>
<dbReference type="FunFam" id="2.10.70.10:FF:000026">
    <property type="entry name" value="Complement inhibitory factor H"/>
    <property type="match status" value="2"/>
</dbReference>
<protein>
    <recommendedName>
        <fullName evidence="6">Sushi domain-containing protein</fullName>
    </recommendedName>
</protein>
<feature type="disulfide bond" evidence="4">
    <location>
        <begin position="535"/>
        <end position="578"/>
    </location>
</feature>
<sequence>MGPVGVLVCVLCCIVVGAQPSERKGCGRPVIQNGRVESLYVVGRLKSIRYLCNGGYIADKKGPKSEYGTAKCTENGYDPKPRCLAPCSLSEEDMDANGIAMALHRVWLTSPIKHGDTASFRCKEGYEISDSKLLDSTCSDGVLTYPNCTKPDGCGPPPEVSHGETVEDPNKFYEHGAAVTYKCQQSYTLEGKKQISCRNGQWDDPPVCKGPCSLSEEEMEANGLRLDYPLWWRSSPVKHENIVSFSCVQRYDISDSSLLRVRCNDGVVMYPKCMKLESCGPPPEVPLGETVQGQLESYGHGSVMTYRCPQYYTLEGKQNVTCRNGTWDEPPACREPCKVTCKDLDEKNITWIWPFPIKRHVLHGEFILFHCLEGYETSKKDLLMVQCQQGRMAIPNCTEQEEKTCGKPVIQNGRVDTWFWVDRPIDGNANYRCNEGYIPVNKERRSEYGTAKCTENGWDPKPRCLAPCSLSEEDMDANGIAMSRFLRWLTSPIKHGDNAIFSCKKGYEISDSKMLYSKCSDGVLTYPKCTKPDGCGPPPEVSHGETVEDPNKFYEHGAAVTYKCQQSYTLEGKKQISCRNGQWDDPPVCKGPCSLSEEEMEANGLRIDDPLWRSSPVKHKNIVSFSCVQTYDISDSSLLRVRCNDGVVMYPKCIKQESCGPPPEVPLGETVQGQLESYGHGSVMTYRCLQYYTLEGKQNVTCRNGTWDEPPACREPCKVTCKEMEENKINWIRLFPFKRHVPHGDFMLFYCVEGYDISNKTLLMVQCQQGRMAIPKCTEQDPHAEGTPQWSDFWQMFKPPK</sequence>
<dbReference type="PANTHER" id="PTHR45785:SF14">
    <property type="entry name" value="COAGULATION FACTOR XIII B CHAIN ISOFORM X1"/>
    <property type="match status" value="1"/>
</dbReference>
<accession>A0A6I8S421</accession>
<dbReference type="AlphaFoldDB" id="A0A6I8S421"/>
<dbReference type="Bgee" id="ENSXETG00000040638">
    <property type="expression patterns" value="Expressed in liver and 4 other cell types or tissues"/>
</dbReference>
<keyword evidence="2 5" id="KW-0732">Signal</keyword>
<feature type="domain" description="Sushi" evidence="6">
    <location>
        <begin position="533"/>
        <end position="591"/>
    </location>
</feature>
<dbReference type="InterPro" id="IPR035976">
    <property type="entry name" value="Sushi/SCR/CCP_sf"/>
</dbReference>
<evidence type="ECO:0000256" key="5">
    <source>
        <dbReference type="SAM" id="SignalP"/>
    </source>
</evidence>
<comment type="caution">
    <text evidence="4">Lacks conserved residue(s) required for the propagation of feature annotation.</text>
</comment>
<feature type="disulfide bond" evidence="4">
    <location>
        <begin position="279"/>
        <end position="322"/>
    </location>
</feature>
<evidence type="ECO:0000313" key="7">
    <source>
        <dbReference type="Ensembl" id="ENSXETP00000087983"/>
    </source>
</evidence>
<dbReference type="PROSITE" id="PS50923">
    <property type="entry name" value="SUSHI"/>
    <property type="match status" value="5"/>
</dbReference>
<feature type="chain" id="PRO_5030691110" description="Sushi domain-containing protein" evidence="5">
    <location>
        <begin position="19"/>
        <end position="801"/>
    </location>
</feature>
<dbReference type="InterPro" id="IPR051503">
    <property type="entry name" value="ComplSys_Reg/VirEntry_Med"/>
</dbReference>
<dbReference type="PANTHER" id="PTHR45785">
    <property type="entry name" value="COMPLEMENT FACTOR H-RELATED"/>
    <property type="match status" value="1"/>
</dbReference>
<proteinExistence type="predicted"/>
<keyword evidence="3 4" id="KW-1015">Disulfide bond</keyword>
<dbReference type="SUPFAM" id="SSF57535">
    <property type="entry name" value="Complement control module/SCR domain"/>
    <property type="match status" value="11"/>
</dbReference>
<organism evidence="7">
    <name type="scientific">Xenopus tropicalis</name>
    <name type="common">Western clawed frog</name>
    <name type="synonym">Silurana tropicalis</name>
    <dbReference type="NCBI Taxonomy" id="8364"/>
    <lineage>
        <taxon>Eukaryota</taxon>
        <taxon>Metazoa</taxon>
        <taxon>Chordata</taxon>
        <taxon>Craniata</taxon>
        <taxon>Vertebrata</taxon>
        <taxon>Euteleostomi</taxon>
        <taxon>Amphibia</taxon>
        <taxon>Batrachia</taxon>
        <taxon>Anura</taxon>
        <taxon>Pipoidea</taxon>
        <taxon>Pipidae</taxon>
        <taxon>Xenopodinae</taxon>
        <taxon>Xenopus</taxon>
        <taxon>Silurana</taxon>
    </lineage>
</organism>
<feature type="domain" description="Sushi" evidence="6">
    <location>
        <begin position="657"/>
        <end position="715"/>
    </location>
</feature>
<dbReference type="GeneTree" id="ENSGT00940000154967"/>
<feature type="disulfide bond" evidence="4">
    <location>
        <begin position="154"/>
        <end position="197"/>
    </location>
</feature>
<evidence type="ECO:0000259" key="6">
    <source>
        <dbReference type="PROSITE" id="PS50923"/>
    </source>
</evidence>
<feature type="signal peptide" evidence="5">
    <location>
        <begin position="1"/>
        <end position="18"/>
    </location>
</feature>
<dbReference type="CDD" id="cd00033">
    <property type="entry name" value="CCP"/>
    <property type="match status" value="4"/>
</dbReference>
<keyword evidence="1 4" id="KW-0768">Sushi</keyword>
<evidence type="ECO:0000256" key="3">
    <source>
        <dbReference type="ARBA" id="ARBA00023157"/>
    </source>
</evidence>
<feature type="domain" description="Sushi" evidence="6">
    <location>
        <begin position="403"/>
        <end position="466"/>
    </location>
</feature>
<dbReference type="Ensembl" id="ENSXETT00000066652">
    <property type="protein sequence ID" value="ENSXETP00000087983"/>
    <property type="gene ID" value="ENSXETG00000040638"/>
</dbReference>
<dbReference type="InterPro" id="IPR000436">
    <property type="entry name" value="Sushi_SCR_CCP_dom"/>
</dbReference>
<dbReference type="Pfam" id="PF00084">
    <property type="entry name" value="Sushi"/>
    <property type="match status" value="4"/>
</dbReference>
<evidence type="ECO:0000256" key="2">
    <source>
        <dbReference type="ARBA" id="ARBA00022729"/>
    </source>
</evidence>
<dbReference type="SMART" id="SM00032">
    <property type="entry name" value="CCP"/>
    <property type="match status" value="8"/>
</dbReference>
<evidence type="ECO:0000256" key="4">
    <source>
        <dbReference type="PROSITE-ProRule" id="PRU00302"/>
    </source>
</evidence>
<feature type="disulfide bond" evidence="4">
    <location>
        <begin position="659"/>
        <end position="702"/>
    </location>
</feature>